<accession>A0A5J4SS18</accession>
<name>A0A5J4SS18_9ZZZZ</name>
<dbReference type="AlphaFoldDB" id="A0A5J4SS18"/>
<evidence type="ECO:0000313" key="1">
    <source>
        <dbReference type="EMBL" id="KAA6348974.1"/>
    </source>
</evidence>
<reference evidence="1" key="1">
    <citation type="submission" date="2019-03" db="EMBL/GenBank/DDBJ databases">
        <title>Single cell metagenomics reveals metabolic interactions within the superorganism composed of flagellate Streblomastix strix and complex community of Bacteroidetes bacteria on its surface.</title>
        <authorList>
            <person name="Treitli S.C."/>
            <person name="Kolisko M."/>
            <person name="Husnik F."/>
            <person name="Keeling P."/>
            <person name="Hampl V."/>
        </authorList>
    </citation>
    <scope>NUCLEOTIDE SEQUENCE</scope>
    <source>
        <strain evidence="1">STM</strain>
    </source>
</reference>
<gene>
    <name evidence="1" type="ORF">EZS27_003574</name>
</gene>
<dbReference type="EMBL" id="SNRY01000056">
    <property type="protein sequence ID" value="KAA6348974.1"/>
    <property type="molecule type" value="Genomic_DNA"/>
</dbReference>
<organism evidence="1">
    <name type="scientific">termite gut metagenome</name>
    <dbReference type="NCBI Taxonomy" id="433724"/>
    <lineage>
        <taxon>unclassified sequences</taxon>
        <taxon>metagenomes</taxon>
        <taxon>organismal metagenomes</taxon>
    </lineage>
</organism>
<proteinExistence type="predicted"/>
<sequence>MTELYIDGTAVVLPDNMNLAVKRENPFFTKNGEYTYELTLSLDNPVNATLYKHLNRFNSVSEIKTKRKVILIADNREYCNGTEIITGWTANAVSLQIASGNSELNYFIGSDLLISSLDLGSATVPTSTAGRLTYIEKTYPDVDFCLTPVLNEGNEEIINKWDVEAYIEGGATKCRLTAGGEKYIAQPFLCAIIKKICKAIGYDIKSNQLEQTDMASVYFTHLVDTVQYAQMFPGWTVKDLFEEIEKLNNVSFFINSKERSVQVIINTNFYAEAKLISIKNVIDTYQVEMEEQAETFQESNVSYDLPEQTYYSFARLKKGILNKAERKNFSDYSSLKSYMEGRTNTDTSKILALNLSDGREYVSGGRSVKKVNFLKNIEIEGATNNIELHLIPVSFQTIDIAINHTDSTIHIDGIGEPMPCITTQDVKEEEETEEEVDNSLYGLITANESEKEESKKELFIAFYQGLGEVGIDGRNYPLTIKYPFPFIDCPAGDYKLPGASLMLSEIKENYYNGAYNIDSSKEVKITSYDANVYDPRSVFEIRNKQYVCKEMEYTLSKDGRKKAWKGTFYSLKTEKSQENPQWILTDGRWRDTGRWLDNGRWMDE</sequence>
<protein>
    <submittedName>
        <fullName evidence="1">Uncharacterized protein</fullName>
    </submittedName>
</protein>
<comment type="caution">
    <text evidence="1">The sequence shown here is derived from an EMBL/GenBank/DDBJ whole genome shotgun (WGS) entry which is preliminary data.</text>
</comment>